<dbReference type="STRING" id="1905730.W5S_3238"/>
<evidence type="ECO:0000259" key="13">
    <source>
        <dbReference type="Pfam" id="PF25917"/>
    </source>
</evidence>
<keyword evidence="5" id="KW-0997">Cell inner membrane</keyword>
<reference evidence="17" key="4">
    <citation type="submission" date="2024-05" db="EMBL/GenBank/DDBJ databases">
        <title>Identification of Pectobacterium versatile causing blackleg of potato from New York State with a whole genome sequencing approach.</title>
        <authorList>
            <person name="Ma X."/>
            <person name="Swingle B."/>
        </authorList>
    </citation>
    <scope>NUCLEOTIDE SEQUENCE</scope>
    <source>
        <strain evidence="17">NY1588A</strain>
    </source>
</reference>
<accession>A0A0H3I714</accession>
<dbReference type="Proteomes" id="UP001194579">
    <property type="component" value="Unassembled WGS sequence"/>
</dbReference>
<dbReference type="FunFam" id="2.40.420.20:FF:000001">
    <property type="entry name" value="Efflux RND transporter periplasmic adaptor subunit"/>
    <property type="match status" value="1"/>
</dbReference>
<dbReference type="InterPro" id="IPR006143">
    <property type="entry name" value="RND_pump_MFP"/>
</dbReference>
<dbReference type="SUPFAM" id="SSF111369">
    <property type="entry name" value="HlyD-like secretion proteins"/>
    <property type="match status" value="1"/>
</dbReference>
<dbReference type="HOGENOM" id="CLU_018816_2_1_6"/>
<feature type="signal peptide" evidence="11">
    <location>
        <begin position="1"/>
        <end position="22"/>
    </location>
</feature>
<keyword evidence="3" id="KW-0813">Transport</keyword>
<evidence type="ECO:0000313" key="16">
    <source>
        <dbReference type="EMBL" id="AFI91312.1"/>
    </source>
</evidence>
<dbReference type="PANTHER" id="PTHR30158:SF3">
    <property type="entry name" value="MULTIDRUG EFFLUX PUMP SUBUNIT ACRA-RELATED"/>
    <property type="match status" value="1"/>
</dbReference>
<evidence type="ECO:0000313" key="18">
    <source>
        <dbReference type="Proteomes" id="UP000008044"/>
    </source>
</evidence>
<proteinExistence type="inferred from homology"/>
<evidence type="ECO:0000256" key="6">
    <source>
        <dbReference type="ARBA" id="ARBA00022729"/>
    </source>
</evidence>
<evidence type="ECO:0000256" key="2">
    <source>
        <dbReference type="ARBA" id="ARBA00009477"/>
    </source>
</evidence>
<dbReference type="GO" id="GO:0005886">
    <property type="term" value="C:plasma membrane"/>
    <property type="evidence" value="ECO:0007669"/>
    <property type="project" value="UniProtKB-SubCell"/>
</dbReference>
<evidence type="ECO:0000256" key="7">
    <source>
        <dbReference type="ARBA" id="ARBA00023136"/>
    </source>
</evidence>
<reference evidence="16" key="2">
    <citation type="submission" date="2012-03" db="EMBL/GenBank/DDBJ databases">
        <authorList>
            <person name="Koskinen P."/>
            <person name="Laine P."/>
            <person name="Niemi O."/>
            <person name="Nykyri J."/>
            <person name="Harjunpaa H."/>
            <person name="Auvinen P."/>
            <person name="Paulin L."/>
            <person name="Pirhonen M."/>
            <person name="Palva T."/>
            <person name="Holm L."/>
        </authorList>
    </citation>
    <scope>NUCLEOTIDE SEQUENCE</scope>
    <source>
        <strain evidence="16">SCC3193</strain>
    </source>
</reference>
<protein>
    <submittedName>
        <fullName evidence="16">Acriflavine resistance protein A</fullName>
    </submittedName>
    <submittedName>
        <fullName evidence="17">Efflux RND transporter periplasmic adaptor subunit</fullName>
    </submittedName>
</protein>
<evidence type="ECO:0000256" key="5">
    <source>
        <dbReference type="ARBA" id="ARBA00022519"/>
    </source>
</evidence>
<evidence type="ECO:0000256" key="3">
    <source>
        <dbReference type="ARBA" id="ARBA00022448"/>
    </source>
</evidence>
<feature type="domain" description="Multidrug resistance protein MdtA-like barrel-sandwich hybrid" evidence="13">
    <location>
        <begin position="67"/>
        <end position="210"/>
    </location>
</feature>
<dbReference type="RefSeq" id="WP_014700816.1">
    <property type="nucleotide sequence ID" value="NC_017845.1"/>
</dbReference>
<dbReference type="Proteomes" id="UP000008044">
    <property type="component" value="Chromosome"/>
</dbReference>
<reference evidence="19" key="3">
    <citation type="submission" date="2023-07" db="EMBL/GenBank/DDBJ databases">
        <title>Identification of Pectobacterium versatile causing blackleg of potato from New York State with a whole genome sequencing approach.</title>
        <authorList>
            <person name="Ma X."/>
            <person name="Swingle B."/>
        </authorList>
    </citation>
    <scope>NUCLEOTIDE SEQUENCE [LARGE SCALE GENOMIC DNA]</scope>
    <source>
        <strain evidence="19">NY1588A</strain>
    </source>
</reference>
<organism evidence="16 18">
    <name type="scientific">Pectobacterium parmentieri</name>
    <dbReference type="NCBI Taxonomy" id="1905730"/>
    <lineage>
        <taxon>Bacteria</taxon>
        <taxon>Pseudomonadati</taxon>
        <taxon>Pseudomonadota</taxon>
        <taxon>Gammaproteobacteria</taxon>
        <taxon>Enterobacterales</taxon>
        <taxon>Pectobacteriaceae</taxon>
        <taxon>Pectobacterium</taxon>
    </lineage>
</organism>
<feature type="domain" description="Multidrug resistance protein MdtA-like alpha-helical hairpin" evidence="12">
    <location>
        <begin position="108"/>
        <end position="177"/>
    </location>
</feature>
<dbReference type="GO" id="GO:0015721">
    <property type="term" value="P:bile acid and bile salt transport"/>
    <property type="evidence" value="ECO:0007669"/>
    <property type="project" value="TreeGrafter"/>
</dbReference>
<name>A0A0H3I714_PECPM</name>
<keyword evidence="8" id="KW-0564">Palmitate</keyword>
<evidence type="ECO:0000256" key="1">
    <source>
        <dbReference type="ARBA" id="ARBA00004519"/>
    </source>
</evidence>
<dbReference type="GO" id="GO:0046677">
    <property type="term" value="P:response to antibiotic"/>
    <property type="evidence" value="ECO:0007669"/>
    <property type="project" value="TreeGrafter"/>
</dbReference>
<reference evidence="16 18" key="1">
    <citation type="journal article" date="2012" name="J. Bacteriol.">
        <title>Genome sequence of Pectobacterium sp. strain SCC3193.</title>
        <authorList>
            <person name="Koskinen J.P."/>
            <person name="Laine P."/>
            <person name="Niemi O."/>
            <person name="Nykyri J."/>
            <person name="Harjunpaa H."/>
            <person name="Auvinen P."/>
            <person name="Paulin L."/>
            <person name="Pirhonen M."/>
            <person name="Palva T."/>
            <person name="Holm L."/>
        </authorList>
    </citation>
    <scope>NUCLEOTIDE SEQUENCE [LARGE SCALE GENOMIC DNA]</scope>
    <source>
        <strain evidence="16 18">SCC3193</strain>
    </source>
</reference>
<dbReference type="EMBL" id="CP003415">
    <property type="protein sequence ID" value="AFI91312.1"/>
    <property type="molecule type" value="Genomic_DNA"/>
</dbReference>
<evidence type="ECO:0000259" key="15">
    <source>
        <dbReference type="Pfam" id="PF25967"/>
    </source>
</evidence>
<evidence type="ECO:0000256" key="11">
    <source>
        <dbReference type="SAM" id="SignalP"/>
    </source>
</evidence>
<keyword evidence="4" id="KW-1003">Cell membrane</keyword>
<dbReference type="Gene3D" id="2.40.30.170">
    <property type="match status" value="1"/>
</dbReference>
<dbReference type="Pfam" id="PF25944">
    <property type="entry name" value="Beta-barrel_RND"/>
    <property type="match status" value="1"/>
</dbReference>
<dbReference type="PATRIC" id="fig|1166016.3.peg.3294"/>
<dbReference type="GO" id="GO:0140330">
    <property type="term" value="P:xenobiotic detoxification by transmembrane export across the cell outer membrane"/>
    <property type="evidence" value="ECO:0007669"/>
    <property type="project" value="UniProtKB-ARBA"/>
</dbReference>
<dbReference type="Gene3D" id="1.10.287.470">
    <property type="entry name" value="Helix hairpin bin"/>
    <property type="match status" value="1"/>
</dbReference>
<dbReference type="PANTHER" id="PTHR30158">
    <property type="entry name" value="ACRA/E-RELATED COMPONENT OF DRUG EFFLUX TRANSPORTER"/>
    <property type="match status" value="1"/>
</dbReference>
<feature type="chain" id="PRO_5002611855" evidence="11">
    <location>
        <begin position="23"/>
        <end position="398"/>
    </location>
</feature>
<sequence length="398" mass="42236">MNKNRGLTPLAAVLMLSGGLMLAGCDSGNNQQDGGAQQQMPEVGIVTLKTEALNVMTELPGRTSAYRIAEVRPQVGGIILKRNFVEGSDVKAGASLYQIDPATYQANYNSAKGSLAQAQAQAEIAHLTVNRYKPLLGTNYVSKQDYDQAVATSRQADAAVLAAKAAVDTAQINLAYTKVNSPIEGRVGRSTVTEGALVGTGQATALTTVQQLDPIYVDVTQSSNDFLQLKKELENGTLKQNQGKANVRLLLENGTEYAEAGTLEFSDVTVDETTGSITLRAIFPNPQHNLLPGMFVRARLDSGVNPTALLVPQQGVTRDPRGQATAMVVGEGDKVEPRSLKTGKAIGDKWLVTEGLKAGDRVILTGLQKIRPGAQVKTKEVAPENQQAQQASAEPAKS</sequence>
<dbReference type="Pfam" id="PF25876">
    <property type="entry name" value="HH_MFP_RND"/>
    <property type="match status" value="1"/>
</dbReference>
<dbReference type="AlphaFoldDB" id="A0A0H3I714"/>
<dbReference type="InterPro" id="IPR058626">
    <property type="entry name" value="MdtA-like_b-barrel"/>
</dbReference>
<dbReference type="Gene3D" id="2.40.420.20">
    <property type="match status" value="1"/>
</dbReference>
<dbReference type="PROSITE" id="PS51257">
    <property type="entry name" value="PROKAR_LIPOPROTEIN"/>
    <property type="match status" value="1"/>
</dbReference>
<gene>
    <name evidence="16" type="ordered locus">W5S_3238</name>
    <name evidence="17" type="ORF">F6Q06_03750</name>
</gene>
<dbReference type="FunFam" id="1.10.287.470:FF:000002">
    <property type="entry name" value="Efflux RND transporter periplasmic adaptor subunit"/>
    <property type="match status" value="1"/>
</dbReference>
<evidence type="ECO:0000256" key="4">
    <source>
        <dbReference type="ARBA" id="ARBA00022475"/>
    </source>
</evidence>
<evidence type="ECO:0000256" key="8">
    <source>
        <dbReference type="ARBA" id="ARBA00023139"/>
    </source>
</evidence>
<comment type="similarity">
    <text evidence="2">Belongs to the membrane fusion protein (MFP) (TC 8.A.1) family.</text>
</comment>
<evidence type="ECO:0000259" key="12">
    <source>
        <dbReference type="Pfam" id="PF25876"/>
    </source>
</evidence>
<dbReference type="InterPro" id="IPR058627">
    <property type="entry name" value="MdtA-like_C"/>
</dbReference>
<dbReference type="KEGG" id="pec:W5S_3238"/>
<keyword evidence="7" id="KW-0472">Membrane</keyword>
<comment type="subcellular location">
    <subcellularLocation>
        <location evidence="1">Cell inner membrane</location>
        <topology evidence="1">Lipid-anchor</topology>
    </subcellularLocation>
</comment>
<keyword evidence="19" id="KW-1185">Reference proteome</keyword>
<keyword evidence="6 11" id="KW-0732">Signal</keyword>
<dbReference type="eggNOG" id="COG0845">
    <property type="taxonomic scope" value="Bacteria"/>
</dbReference>
<dbReference type="Gene3D" id="2.40.50.100">
    <property type="match status" value="1"/>
</dbReference>
<feature type="region of interest" description="Disordered" evidence="10">
    <location>
        <begin position="373"/>
        <end position="398"/>
    </location>
</feature>
<dbReference type="FunFam" id="2.40.30.170:FF:000001">
    <property type="entry name" value="Multidrug resistance efflux transporter MdtE"/>
    <property type="match status" value="1"/>
</dbReference>
<evidence type="ECO:0000259" key="14">
    <source>
        <dbReference type="Pfam" id="PF25944"/>
    </source>
</evidence>
<evidence type="ECO:0000256" key="9">
    <source>
        <dbReference type="ARBA" id="ARBA00023288"/>
    </source>
</evidence>
<evidence type="ECO:0000313" key="17">
    <source>
        <dbReference type="EMBL" id="MBI0553608.1"/>
    </source>
</evidence>
<keyword evidence="9" id="KW-0449">Lipoprotein</keyword>
<dbReference type="EMBL" id="WABS01000005">
    <property type="protein sequence ID" value="MBI0553608.1"/>
    <property type="molecule type" value="Genomic_DNA"/>
</dbReference>
<dbReference type="InterPro" id="IPR058624">
    <property type="entry name" value="MdtA-like_HH"/>
</dbReference>
<dbReference type="NCBIfam" id="TIGR01730">
    <property type="entry name" value="RND_mfp"/>
    <property type="match status" value="1"/>
</dbReference>
<feature type="domain" description="Multidrug resistance protein MdtA-like beta-barrel" evidence="14">
    <location>
        <begin position="214"/>
        <end position="303"/>
    </location>
</feature>
<evidence type="ECO:0000256" key="10">
    <source>
        <dbReference type="SAM" id="MobiDB-lite"/>
    </source>
</evidence>
<dbReference type="InterPro" id="IPR058625">
    <property type="entry name" value="MdtA-like_BSH"/>
</dbReference>
<dbReference type="Pfam" id="PF25967">
    <property type="entry name" value="RND-MFP_C"/>
    <property type="match status" value="1"/>
</dbReference>
<dbReference type="GO" id="GO:0022857">
    <property type="term" value="F:transmembrane transporter activity"/>
    <property type="evidence" value="ECO:0007669"/>
    <property type="project" value="InterPro"/>
</dbReference>
<dbReference type="Pfam" id="PF25917">
    <property type="entry name" value="BSH_RND"/>
    <property type="match status" value="1"/>
</dbReference>
<evidence type="ECO:0000313" key="19">
    <source>
        <dbReference type="Proteomes" id="UP001194579"/>
    </source>
</evidence>
<feature type="domain" description="Multidrug resistance protein MdtA-like C-terminal permuted SH3" evidence="15">
    <location>
        <begin position="308"/>
        <end position="369"/>
    </location>
</feature>